<evidence type="ECO:0000313" key="1">
    <source>
        <dbReference type="EMBL" id="KHG12301.1"/>
    </source>
</evidence>
<dbReference type="AlphaFoldDB" id="A0A0B0NMN0"/>
<evidence type="ECO:0000313" key="2">
    <source>
        <dbReference type="Proteomes" id="UP000032142"/>
    </source>
</evidence>
<dbReference type="Proteomes" id="UP000032142">
    <property type="component" value="Unassembled WGS sequence"/>
</dbReference>
<protein>
    <submittedName>
        <fullName evidence="1">Uncharacterized protein</fullName>
    </submittedName>
</protein>
<dbReference type="EMBL" id="KN397415">
    <property type="protein sequence ID" value="KHG12301.1"/>
    <property type="molecule type" value="Genomic_DNA"/>
</dbReference>
<gene>
    <name evidence="1" type="ORF">F383_19651</name>
</gene>
<reference evidence="2" key="1">
    <citation type="submission" date="2014-09" db="EMBL/GenBank/DDBJ databases">
        <authorList>
            <person name="Mudge J."/>
            <person name="Ramaraj T."/>
            <person name="Lindquist I.E."/>
            <person name="Bharti A.K."/>
            <person name="Sundararajan A."/>
            <person name="Cameron C.T."/>
            <person name="Woodward J.E."/>
            <person name="May G.D."/>
            <person name="Brubaker C."/>
            <person name="Broadhvest J."/>
            <person name="Wilkins T.A."/>
        </authorList>
    </citation>
    <scope>NUCLEOTIDE SEQUENCE</scope>
    <source>
        <strain evidence="2">cv. AKA8401</strain>
    </source>
</reference>
<sequence length="22" mass="2500">MALSVHDRLLSTMCANLIHIFN</sequence>
<name>A0A0B0NMN0_GOSAR</name>
<organism evidence="1 2">
    <name type="scientific">Gossypium arboreum</name>
    <name type="common">Tree cotton</name>
    <name type="synonym">Gossypium nanking</name>
    <dbReference type="NCBI Taxonomy" id="29729"/>
    <lineage>
        <taxon>Eukaryota</taxon>
        <taxon>Viridiplantae</taxon>
        <taxon>Streptophyta</taxon>
        <taxon>Embryophyta</taxon>
        <taxon>Tracheophyta</taxon>
        <taxon>Spermatophyta</taxon>
        <taxon>Magnoliopsida</taxon>
        <taxon>eudicotyledons</taxon>
        <taxon>Gunneridae</taxon>
        <taxon>Pentapetalae</taxon>
        <taxon>rosids</taxon>
        <taxon>malvids</taxon>
        <taxon>Malvales</taxon>
        <taxon>Malvaceae</taxon>
        <taxon>Malvoideae</taxon>
        <taxon>Gossypium</taxon>
    </lineage>
</organism>
<proteinExistence type="predicted"/>
<accession>A0A0B0NMN0</accession>
<keyword evidence="2" id="KW-1185">Reference proteome</keyword>